<reference evidence="25 26" key="1">
    <citation type="submission" date="2021-11" db="EMBL/GenBank/DDBJ databases">
        <authorList>
            <person name="Liang Q."/>
            <person name="Mou H."/>
            <person name="Liu Z."/>
        </authorList>
    </citation>
    <scope>NUCLEOTIDE SEQUENCE [LARGE SCALE GENOMIC DNA]</scope>
    <source>
        <strain evidence="25 26">CHU3</strain>
    </source>
</reference>
<evidence type="ECO:0000256" key="10">
    <source>
        <dbReference type="ARBA" id="ARBA00022705"/>
    </source>
</evidence>
<dbReference type="SMART" id="SM00483">
    <property type="entry name" value="POLXc"/>
    <property type="match status" value="1"/>
</dbReference>
<dbReference type="InterPro" id="IPR016195">
    <property type="entry name" value="Pol/histidinol_Pase-like"/>
</dbReference>
<dbReference type="SUPFAM" id="SSF158702">
    <property type="entry name" value="Sec63 N-terminal domain-like"/>
    <property type="match status" value="1"/>
</dbReference>
<evidence type="ECO:0000256" key="5">
    <source>
        <dbReference type="ARBA" id="ARBA00020020"/>
    </source>
</evidence>
<keyword evidence="15" id="KW-0234">DNA repair</keyword>
<comment type="catalytic activity">
    <reaction evidence="19">
        <text>a 5'-end 2'-deoxyribose-2'-deoxyribonucleotide-DNA = (2E,4S)-4-hydroxypenten-2-al-5-phosphate + a 5'-end 5'-phospho-2'-deoxyribonucleoside-DNA + H(+)</text>
        <dbReference type="Rhea" id="RHEA:76255"/>
        <dbReference type="Rhea" id="RHEA-COMP:13180"/>
        <dbReference type="Rhea" id="RHEA-COMP:18657"/>
        <dbReference type="ChEBI" id="CHEBI:15378"/>
        <dbReference type="ChEBI" id="CHEBI:136412"/>
        <dbReference type="ChEBI" id="CHEBI:195194"/>
        <dbReference type="ChEBI" id="CHEBI:195195"/>
    </reaction>
</comment>
<keyword evidence="11" id="KW-0227">DNA damage</keyword>
<evidence type="ECO:0000256" key="4">
    <source>
        <dbReference type="ARBA" id="ARBA00012720"/>
    </source>
</evidence>
<keyword evidence="8" id="KW-0808">Transferase</keyword>
<evidence type="ECO:0000259" key="22">
    <source>
        <dbReference type="SMART" id="SM00278"/>
    </source>
</evidence>
<dbReference type="PRINTS" id="PR00870">
    <property type="entry name" value="DNAPOLXBETA"/>
</dbReference>
<dbReference type="SUPFAM" id="SSF89550">
    <property type="entry name" value="PHP domain-like"/>
    <property type="match status" value="1"/>
</dbReference>
<dbReference type="EMBL" id="JAJIRN010000008">
    <property type="protein sequence ID" value="MCV2369917.1"/>
    <property type="molecule type" value="Genomic_DNA"/>
</dbReference>
<dbReference type="RefSeq" id="WP_263572508.1">
    <property type="nucleotide sequence ID" value="NZ_JAJIRN010000008.1"/>
</dbReference>
<keyword evidence="14" id="KW-0915">Sodium</keyword>
<dbReference type="Pfam" id="PF14791">
    <property type="entry name" value="DNA_pol_B_thumb"/>
    <property type="match status" value="1"/>
</dbReference>
<keyword evidence="25" id="KW-0378">Hydrolase</keyword>
<dbReference type="InterPro" id="IPR002054">
    <property type="entry name" value="DNA-dir_DNA_pol_X"/>
</dbReference>
<keyword evidence="25" id="KW-0540">Nuclease</keyword>
<evidence type="ECO:0000256" key="8">
    <source>
        <dbReference type="ARBA" id="ARBA00022679"/>
    </source>
</evidence>
<dbReference type="InterPro" id="IPR022311">
    <property type="entry name" value="PolX-like"/>
</dbReference>
<evidence type="ECO:0000256" key="1">
    <source>
        <dbReference type="ARBA" id="ARBA00001946"/>
    </source>
</evidence>
<dbReference type="InterPro" id="IPR003141">
    <property type="entry name" value="Pol/His_phosphatase_N"/>
</dbReference>
<evidence type="ECO:0000313" key="25">
    <source>
        <dbReference type="EMBL" id="MCV2369917.1"/>
    </source>
</evidence>
<dbReference type="CDD" id="cd00141">
    <property type="entry name" value="NT_POLXc"/>
    <property type="match status" value="1"/>
</dbReference>
<feature type="domain" description="Helix-hairpin-helix DNA-binding motif class 1" evidence="22">
    <location>
        <begin position="94"/>
        <end position="113"/>
    </location>
</feature>
<evidence type="ECO:0000256" key="6">
    <source>
        <dbReference type="ARBA" id="ARBA00022481"/>
    </source>
</evidence>
<dbReference type="Pfam" id="PF14716">
    <property type="entry name" value="HHH_8"/>
    <property type="match status" value="1"/>
</dbReference>
<evidence type="ECO:0000256" key="21">
    <source>
        <dbReference type="ARBA" id="ARBA00049244"/>
    </source>
</evidence>
<keyword evidence="12" id="KW-0832">Ubl conjugation</keyword>
<dbReference type="SUPFAM" id="SSF81301">
    <property type="entry name" value="Nucleotidyltransferase"/>
    <property type="match status" value="1"/>
</dbReference>
<evidence type="ECO:0000256" key="18">
    <source>
        <dbReference type="ARBA" id="ARBA00044632"/>
    </source>
</evidence>
<feature type="domain" description="DNA-directed DNA polymerase X" evidence="24">
    <location>
        <begin position="3"/>
        <end position="330"/>
    </location>
</feature>
<feature type="domain" description="Helix-hairpin-helix DNA-binding motif class 1" evidence="22">
    <location>
        <begin position="216"/>
        <end position="235"/>
    </location>
</feature>
<dbReference type="Gene3D" id="3.30.210.10">
    <property type="entry name" value="DNA polymerase, thumb domain"/>
    <property type="match status" value="1"/>
</dbReference>
<evidence type="ECO:0000256" key="7">
    <source>
        <dbReference type="ARBA" id="ARBA00022634"/>
    </source>
</evidence>
<evidence type="ECO:0000256" key="15">
    <source>
        <dbReference type="ARBA" id="ARBA00023204"/>
    </source>
</evidence>
<accession>A0ABT2YIN4</accession>
<dbReference type="Proteomes" id="UP001209701">
    <property type="component" value="Unassembled WGS sequence"/>
</dbReference>
<protein>
    <recommendedName>
        <fullName evidence="5">DNA polymerase beta</fullName>
        <ecNumber evidence="3">2.7.7.7</ecNumber>
        <ecNumber evidence="4">4.2.99.18</ecNumber>
    </recommendedName>
    <alternativeName>
        <fullName evidence="16">5'-deoxyribose-phosphate lyase</fullName>
    </alternativeName>
    <alternativeName>
        <fullName evidence="17">AP lyase</fullName>
    </alternativeName>
</protein>
<feature type="domain" description="Helix-hairpin-helix DNA-binding motif class 1" evidence="22">
    <location>
        <begin position="54"/>
        <end position="73"/>
    </location>
</feature>
<evidence type="ECO:0000256" key="9">
    <source>
        <dbReference type="ARBA" id="ARBA00022695"/>
    </source>
</evidence>
<evidence type="ECO:0000313" key="26">
    <source>
        <dbReference type="Proteomes" id="UP001209701"/>
    </source>
</evidence>
<feature type="domain" description="Polymerase/histidinol phosphatase N-terminal" evidence="23">
    <location>
        <begin position="354"/>
        <end position="433"/>
    </location>
</feature>
<dbReference type="InterPro" id="IPR029398">
    <property type="entry name" value="PolB_thumb"/>
</dbReference>
<gene>
    <name evidence="25" type="primary">polX</name>
    <name evidence="25" type="ORF">LNV07_17680</name>
</gene>
<dbReference type="EC" id="2.7.7.7" evidence="3"/>
<dbReference type="PANTHER" id="PTHR36928">
    <property type="entry name" value="PHOSPHATASE YCDX-RELATED"/>
    <property type="match status" value="1"/>
</dbReference>
<dbReference type="CDD" id="cd07436">
    <property type="entry name" value="PHP_PolX"/>
    <property type="match status" value="1"/>
</dbReference>
<evidence type="ECO:0000256" key="11">
    <source>
        <dbReference type="ARBA" id="ARBA00022763"/>
    </source>
</evidence>
<dbReference type="InterPro" id="IPR003583">
    <property type="entry name" value="Hlx-hairpin-Hlx_DNA-bd_motif"/>
</dbReference>
<keyword evidence="26" id="KW-1185">Reference proteome</keyword>
<comment type="cofactor">
    <cofactor evidence="1">
        <name>Mg(2+)</name>
        <dbReference type="ChEBI" id="CHEBI:18420"/>
    </cofactor>
</comment>
<evidence type="ECO:0000256" key="13">
    <source>
        <dbReference type="ARBA" id="ARBA00022932"/>
    </source>
</evidence>
<dbReference type="Gene3D" id="3.20.20.140">
    <property type="entry name" value="Metal-dependent hydrolases"/>
    <property type="match status" value="1"/>
</dbReference>
<dbReference type="Pfam" id="PF02811">
    <property type="entry name" value="PHP"/>
    <property type="match status" value="1"/>
</dbReference>
<dbReference type="Gene3D" id="3.30.460.10">
    <property type="entry name" value="Beta Polymerase, domain 2"/>
    <property type="match status" value="1"/>
</dbReference>
<dbReference type="SMART" id="SM00278">
    <property type="entry name" value="HhH1"/>
    <property type="match status" value="4"/>
</dbReference>
<comment type="subcellular location">
    <subcellularLocation>
        <location evidence="2">Cytoplasm</location>
    </subcellularLocation>
</comment>
<dbReference type="InterPro" id="IPR043519">
    <property type="entry name" value="NT_sf"/>
</dbReference>
<keyword evidence="7" id="KW-0237">DNA synthesis</keyword>
<organism evidence="25 26">
    <name type="scientific">Roseateles oligotrophus</name>
    <dbReference type="NCBI Taxonomy" id="1769250"/>
    <lineage>
        <taxon>Bacteria</taxon>
        <taxon>Pseudomonadati</taxon>
        <taxon>Pseudomonadota</taxon>
        <taxon>Betaproteobacteria</taxon>
        <taxon>Burkholderiales</taxon>
        <taxon>Sphaerotilaceae</taxon>
        <taxon>Roseateles</taxon>
    </lineage>
</organism>
<dbReference type="InterPro" id="IPR010996">
    <property type="entry name" value="HHH_MUS81"/>
</dbReference>
<keyword evidence="10" id="KW-0235">DNA replication</keyword>
<evidence type="ECO:0000256" key="12">
    <source>
        <dbReference type="ARBA" id="ARBA00022843"/>
    </source>
</evidence>
<dbReference type="NCBIfam" id="NF006375">
    <property type="entry name" value="PRK08609.1"/>
    <property type="match status" value="1"/>
</dbReference>
<dbReference type="InterPro" id="IPR037160">
    <property type="entry name" value="DNA_Pol_thumb_sf"/>
</dbReference>
<dbReference type="SUPFAM" id="SSF47802">
    <property type="entry name" value="DNA polymerase beta, N-terminal domain-like"/>
    <property type="match status" value="1"/>
</dbReference>
<dbReference type="PANTHER" id="PTHR36928:SF1">
    <property type="entry name" value="PHOSPHATASE YCDX-RELATED"/>
    <property type="match status" value="1"/>
</dbReference>
<comment type="function">
    <text evidence="20">Repair polymerase that plays a key role in base-excision repair. During this process, the damaged base is excised by specific DNA glycosylases, the DNA backbone is nicked at the abasic site by an apurinic/apyrimidic (AP) endonuclease, and POLB removes 5'-deoxyribose-phosphate from the preincised AP site acting as a 5'-deoxyribose-phosphate lyase (5'-dRP lyase); through its DNA polymerase activity, it adds one nucleotide to the 3' end of the arising single-nucleotide gap. Conducts 'gap-filling' DNA synthesis in a stepwise distributive fashion rather than in a processive fashion as for other DNA polymerases. It is also able to cleave sugar-phosphate bonds 3' to an intact AP site, acting as an AP lyase.</text>
</comment>
<dbReference type="Pfam" id="PF14520">
    <property type="entry name" value="HHH_5"/>
    <property type="match status" value="1"/>
</dbReference>
<evidence type="ECO:0000256" key="3">
    <source>
        <dbReference type="ARBA" id="ARBA00012417"/>
    </source>
</evidence>
<dbReference type="GO" id="GO:0004527">
    <property type="term" value="F:exonuclease activity"/>
    <property type="evidence" value="ECO:0007669"/>
    <property type="project" value="UniProtKB-KW"/>
</dbReference>
<sequence>MPVPNLEVAAVFNEIAELLTLQDANPFRIRAYRNAARMLSELGRNVSDMHERGEDLDALPGIGPDLAGKIAEVLARGSCTLLDQLRQQLPSGLSELLRLPQLGPKRVQLLHQQLGVDSVAALRRAGLSGRLAELKGFGPKLRQRLLAATQDRPQQAKRYRLDRAEAIAAGLLTQLRAMAGVERAEAAGSLRRRRDSIGDLDLLVQAHAREGRTLIEAFVRLPDVGETLAAGATRASVLLRNGMQVDLRVLSADSFGAAWLYFTGSKAHNIGLRSMAQQRGLKINEYGVYKSADEPGKSQPKAGLARMAGADEASVYASLGLAWITPELREDRGELAAAQQGRLPLLIALADLRGDLHAHSQASDGQDSLEVMAEAARARGLQYLAITEHSPRLALTHGLDANRLAQQRDRIAELNQQWTDFKLLRGIEVDILEDGSLDLPDSALAELDLVVGAIHHRLDLTRERQTERLLRAMDQRYFSILAHPTGRLLEQREAYDIDLQRVLRKARERACFVELNAQPARLDLNDLACQMAKSEGVLVSINSDAHGRHDFNHLRFGIDQARRAWLTPADVLNTRSLAELMPLLQASMSRPAEPLKSP</sequence>
<keyword evidence="13" id="KW-0239">DNA-directed DNA polymerase</keyword>
<comment type="catalytic activity">
    <reaction evidence="18">
        <text>2'-deoxyribonucleotide-(2'-deoxyribose 5'-phosphate)-2'-deoxyribonucleotide-DNA = a 3'-end 2'-deoxyribonucleotide-(2,3-dehydro-2,3-deoxyribose 5'-phosphate)-DNA + a 5'-end 5'-phospho-2'-deoxyribonucleoside-DNA + H(+)</text>
        <dbReference type="Rhea" id="RHEA:66592"/>
        <dbReference type="Rhea" id="RHEA-COMP:13180"/>
        <dbReference type="Rhea" id="RHEA-COMP:16897"/>
        <dbReference type="Rhea" id="RHEA-COMP:17067"/>
        <dbReference type="ChEBI" id="CHEBI:15378"/>
        <dbReference type="ChEBI" id="CHEBI:136412"/>
        <dbReference type="ChEBI" id="CHEBI:157695"/>
        <dbReference type="ChEBI" id="CHEBI:167181"/>
        <dbReference type="EC" id="4.2.99.18"/>
    </reaction>
</comment>
<evidence type="ECO:0000256" key="16">
    <source>
        <dbReference type="ARBA" id="ARBA00035717"/>
    </source>
</evidence>
<dbReference type="Gene3D" id="1.10.150.20">
    <property type="entry name" value="5' to 3' exonuclease, C-terminal subdomain"/>
    <property type="match status" value="1"/>
</dbReference>
<evidence type="ECO:0000256" key="2">
    <source>
        <dbReference type="ARBA" id="ARBA00004496"/>
    </source>
</evidence>
<feature type="domain" description="Helix-hairpin-helix DNA-binding motif class 1" evidence="22">
    <location>
        <begin position="129"/>
        <end position="148"/>
    </location>
</feature>
<name>A0ABT2YIN4_9BURK</name>
<comment type="caution">
    <text evidence="25">The sequence shown here is derived from an EMBL/GenBank/DDBJ whole genome shotgun (WGS) entry which is preliminary data.</text>
</comment>
<dbReference type="InterPro" id="IPR004013">
    <property type="entry name" value="PHP_dom"/>
</dbReference>
<dbReference type="InterPro" id="IPR047967">
    <property type="entry name" value="PolX_PHP"/>
</dbReference>
<dbReference type="EC" id="4.2.99.18" evidence="4"/>
<keyword evidence="6" id="KW-0488">Methylation</keyword>
<evidence type="ECO:0000256" key="14">
    <source>
        <dbReference type="ARBA" id="ARBA00023053"/>
    </source>
</evidence>
<evidence type="ECO:0000259" key="23">
    <source>
        <dbReference type="SMART" id="SM00481"/>
    </source>
</evidence>
<evidence type="ECO:0000256" key="20">
    <source>
        <dbReference type="ARBA" id="ARBA00045548"/>
    </source>
</evidence>
<dbReference type="InterPro" id="IPR027421">
    <property type="entry name" value="DNA_pol_lamdba_lyase_dom_sf"/>
</dbReference>
<evidence type="ECO:0000256" key="17">
    <source>
        <dbReference type="ARBA" id="ARBA00035726"/>
    </source>
</evidence>
<evidence type="ECO:0000256" key="19">
    <source>
        <dbReference type="ARBA" id="ARBA00044678"/>
    </source>
</evidence>
<dbReference type="PIRSF" id="PIRSF005047">
    <property type="entry name" value="UCP005047_YshC"/>
    <property type="match status" value="1"/>
</dbReference>
<keyword evidence="9" id="KW-0548">Nucleotidyltransferase</keyword>
<dbReference type="InterPro" id="IPR002008">
    <property type="entry name" value="DNA_pol_X_beta-like"/>
</dbReference>
<keyword evidence="25" id="KW-0269">Exonuclease</keyword>
<dbReference type="Gene3D" id="1.10.150.110">
    <property type="entry name" value="DNA polymerase beta, N-terminal domain-like"/>
    <property type="match status" value="1"/>
</dbReference>
<dbReference type="SMART" id="SM00481">
    <property type="entry name" value="POLIIIAc"/>
    <property type="match status" value="1"/>
</dbReference>
<comment type="catalytic activity">
    <reaction evidence="21">
        <text>DNA(n) + a 2'-deoxyribonucleoside 5'-triphosphate = DNA(n+1) + diphosphate</text>
        <dbReference type="Rhea" id="RHEA:22508"/>
        <dbReference type="Rhea" id="RHEA-COMP:17339"/>
        <dbReference type="Rhea" id="RHEA-COMP:17340"/>
        <dbReference type="ChEBI" id="CHEBI:33019"/>
        <dbReference type="ChEBI" id="CHEBI:61560"/>
        <dbReference type="ChEBI" id="CHEBI:173112"/>
        <dbReference type="EC" id="2.7.7.7"/>
    </reaction>
</comment>
<dbReference type="InterPro" id="IPR050243">
    <property type="entry name" value="PHP_phosphatase"/>
</dbReference>
<proteinExistence type="predicted"/>
<evidence type="ECO:0000259" key="24">
    <source>
        <dbReference type="SMART" id="SM00483"/>
    </source>
</evidence>